<feature type="region of interest" description="Disordered" evidence="3">
    <location>
        <begin position="1"/>
        <end position="22"/>
    </location>
</feature>
<sequence length="372" mass="41791">MSLFQKKRSEAGKARELEKQESNQWERDKEKVFNSCVSFNVKVLGEISVDEARGVEICEYAVKDIPYKKNKTRGLLKIYAHGLTLVEEKSSALLINQTIEKVSFCCALPSNDRIFTYIARDSFTRQWLCHAFVTTKGLSADRVSHACACAFTACLQKKQRERTKAGLAPLGDTLNPNSTQTGLDMRRVKSSGEILESTNRSKQLTMVAPLKPLGGSRGDLLEESMEVRSEAARRANVKLLLESTEVNGHTKQLYPPELQIPASPKKTARQFETNFTSIERNKQNRRSLPDRSNIPQVIDSSPVDPWAPAYSPIKKPYLDPFDPFSLMNISGNTNQQLGPIMTNSNFNPFSSCPMETSGFDTFPKKNRNNPFL</sequence>
<dbReference type="InterPro" id="IPR011993">
    <property type="entry name" value="PH-like_dom_sf"/>
</dbReference>
<accession>A0AAV7J9B7</accession>
<evidence type="ECO:0000256" key="3">
    <source>
        <dbReference type="SAM" id="MobiDB-lite"/>
    </source>
</evidence>
<keyword evidence="6" id="KW-1185">Reference proteome</keyword>
<feature type="compositionally biased region" description="Basic and acidic residues" evidence="3">
    <location>
        <begin position="7"/>
        <end position="22"/>
    </location>
</feature>
<dbReference type="Gene3D" id="2.30.29.30">
    <property type="entry name" value="Pleckstrin-homology domain (PH domain)/Phosphotyrosine-binding domain (PTB)"/>
    <property type="match status" value="1"/>
</dbReference>
<dbReference type="AlphaFoldDB" id="A0AAV7J9B7"/>
<evidence type="ECO:0000256" key="1">
    <source>
        <dbReference type="ARBA" id="ARBA00022473"/>
    </source>
</evidence>
<name>A0AAV7J9B7_9METZ</name>
<keyword evidence="1" id="KW-0217">Developmental protein</keyword>
<dbReference type="InterPro" id="IPR006020">
    <property type="entry name" value="PTB/PI_dom"/>
</dbReference>
<keyword evidence="2" id="KW-0597">Phosphoprotein</keyword>
<dbReference type="SMART" id="SM00462">
    <property type="entry name" value="PTB"/>
    <property type="match status" value="1"/>
</dbReference>
<dbReference type="Proteomes" id="UP001165289">
    <property type="component" value="Unassembled WGS sequence"/>
</dbReference>
<evidence type="ECO:0000313" key="5">
    <source>
        <dbReference type="EMBL" id="KAI6645641.1"/>
    </source>
</evidence>
<dbReference type="Pfam" id="PF00640">
    <property type="entry name" value="PID"/>
    <property type="match status" value="1"/>
</dbReference>
<dbReference type="PANTHER" id="PTHR47368:SF2">
    <property type="entry name" value="PID DOMAIN-CONTAINING PROTEIN"/>
    <property type="match status" value="1"/>
</dbReference>
<evidence type="ECO:0000313" key="6">
    <source>
        <dbReference type="Proteomes" id="UP001165289"/>
    </source>
</evidence>
<dbReference type="GO" id="GO:0005737">
    <property type="term" value="C:cytoplasm"/>
    <property type="evidence" value="ECO:0007669"/>
    <property type="project" value="TreeGrafter"/>
</dbReference>
<comment type="caution">
    <text evidence="5">The sequence shown here is derived from an EMBL/GenBank/DDBJ whole genome shotgun (WGS) entry which is preliminary data.</text>
</comment>
<evidence type="ECO:0000259" key="4">
    <source>
        <dbReference type="PROSITE" id="PS01179"/>
    </source>
</evidence>
<dbReference type="PROSITE" id="PS01179">
    <property type="entry name" value="PID"/>
    <property type="match status" value="1"/>
</dbReference>
<dbReference type="PANTHER" id="PTHR47368">
    <property type="entry name" value="NUMB"/>
    <property type="match status" value="1"/>
</dbReference>
<feature type="domain" description="PID" evidence="4">
    <location>
        <begin position="37"/>
        <end position="161"/>
    </location>
</feature>
<feature type="region of interest" description="Disordered" evidence="3">
    <location>
        <begin position="280"/>
        <end position="300"/>
    </location>
</feature>
<proteinExistence type="predicted"/>
<reference evidence="5 6" key="1">
    <citation type="journal article" date="2023" name="BMC Biol.">
        <title>The compact genome of the sponge Oopsacas minuta (Hexactinellida) is lacking key metazoan core genes.</title>
        <authorList>
            <person name="Santini S."/>
            <person name="Schenkelaars Q."/>
            <person name="Jourda C."/>
            <person name="Duchesne M."/>
            <person name="Belahbib H."/>
            <person name="Rocher C."/>
            <person name="Selva M."/>
            <person name="Riesgo A."/>
            <person name="Vervoort M."/>
            <person name="Leys S.P."/>
            <person name="Kodjabachian L."/>
            <person name="Le Bivic A."/>
            <person name="Borchiellini C."/>
            <person name="Claverie J.M."/>
            <person name="Renard E."/>
        </authorList>
    </citation>
    <scope>NUCLEOTIDE SEQUENCE [LARGE SCALE GENOMIC DNA]</scope>
    <source>
        <strain evidence="5">SPO-2</strain>
    </source>
</reference>
<dbReference type="EMBL" id="JAKMXF010000365">
    <property type="protein sequence ID" value="KAI6645641.1"/>
    <property type="molecule type" value="Genomic_DNA"/>
</dbReference>
<gene>
    <name evidence="5" type="ORF">LOD99_12904</name>
</gene>
<organism evidence="5 6">
    <name type="scientific">Oopsacas minuta</name>
    <dbReference type="NCBI Taxonomy" id="111878"/>
    <lineage>
        <taxon>Eukaryota</taxon>
        <taxon>Metazoa</taxon>
        <taxon>Porifera</taxon>
        <taxon>Hexactinellida</taxon>
        <taxon>Hexasterophora</taxon>
        <taxon>Lyssacinosida</taxon>
        <taxon>Leucopsacidae</taxon>
        <taxon>Oopsacas</taxon>
    </lineage>
</organism>
<dbReference type="InterPro" id="IPR016698">
    <property type="entry name" value="Numb/numb-like"/>
</dbReference>
<evidence type="ECO:0000256" key="2">
    <source>
        <dbReference type="ARBA" id="ARBA00022553"/>
    </source>
</evidence>
<protein>
    <submittedName>
        <fullName evidence="5">Protein numb</fullName>
    </submittedName>
</protein>
<dbReference type="SUPFAM" id="SSF50729">
    <property type="entry name" value="PH domain-like"/>
    <property type="match status" value="1"/>
</dbReference>